<organism evidence="2">
    <name type="scientific">Cryptococcus bacillisporus CA1280</name>
    <dbReference type="NCBI Taxonomy" id="1296109"/>
    <lineage>
        <taxon>Eukaryota</taxon>
        <taxon>Fungi</taxon>
        <taxon>Dikarya</taxon>
        <taxon>Basidiomycota</taxon>
        <taxon>Agaricomycotina</taxon>
        <taxon>Tremellomycetes</taxon>
        <taxon>Tremellales</taxon>
        <taxon>Cryptococcaceae</taxon>
        <taxon>Cryptococcus</taxon>
        <taxon>Cryptococcus gattii species complex</taxon>
    </lineage>
</organism>
<dbReference type="EMBL" id="KN847979">
    <property type="protein sequence ID" value="KIR47657.1"/>
    <property type="molecule type" value="Genomic_DNA"/>
</dbReference>
<protein>
    <submittedName>
        <fullName evidence="2">Unplaced genomic scaffold supercont1.7, whole genome shotgun sequence</fullName>
    </submittedName>
</protein>
<feature type="compositionally biased region" description="Polar residues" evidence="1">
    <location>
        <begin position="24"/>
        <end position="34"/>
    </location>
</feature>
<sequence length="47" mass="5203">MRPKNETILRPQKPLDDQEMMNITHLSRSTSSKTGEAGKNEGGSDES</sequence>
<proteinExistence type="predicted"/>
<dbReference type="HOGENOM" id="CLU_3175368_0_0_1"/>
<reference evidence="2" key="1">
    <citation type="submission" date="2015-01" db="EMBL/GenBank/DDBJ databases">
        <title>The Genome Sequence of Cryptococcus gattii CA1280.</title>
        <authorList>
            <consortium name="The Broad Institute Genomics Platform"/>
            <person name="Cuomo C."/>
            <person name="Litvintseva A."/>
            <person name="Chen Y."/>
            <person name="Heitman J."/>
            <person name="Sun S."/>
            <person name="Springer D."/>
            <person name="Dromer F."/>
            <person name="Young S."/>
            <person name="Zeng Q."/>
            <person name="Gargeya S."/>
            <person name="Abouelleil A."/>
            <person name="Alvarado L."/>
            <person name="Chapman S.B."/>
            <person name="Gainer-Dewar J."/>
            <person name="Goldberg J."/>
            <person name="Griggs A."/>
            <person name="Gujja S."/>
            <person name="Hansen M."/>
            <person name="Howarth C."/>
            <person name="Imamovic A."/>
            <person name="Larimer J."/>
            <person name="Murphy C."/>
            <person name="Naylor J."/>
            <person name="Pearson M."/>
            <person name="Priest M."/>
            <person name="Roberts A."/>
            <person name="Saif S."/>
            <person name="Shea T."/>
            <person name="Sykes S."/>
            <person name="Wortman J."/>
            <person name="Nusbaum C."/>
            <person name="Birren B."/>
        </authorList>
    </citation>
    <scope>NUCLEOTIDE SEQUENCE [LARGE SCALE GENOMIC DNA]</scope>
    <source>
        <strain evidence="2">CA1280</strain>
    </source>
</reference>
<evidence type="ECO:0000256" key="1">
    <source>
        <dbReference type="SAM" id="MobiDB-lite"/>
    </source>
</evidence>
<name>A0A0D0TLZ9_CRYGA</name>
<feature type="region of interest" description="Disordered" evidence="1">
    <location>
        <begin position="1"/>
        <end position="47"/>
    </location>
</feature>
<evidence type="ECO:0000313" key="2">
    <source>
        <dbReference type="EMBL" id="KIR47657.1"/>
    </source>
</evidence>
<gene>
    <name evidence="2" type="ORF">I312_02804</name>
</gene>
<dbReference type="AlphaFoldDB" id="A0A0D0TLZ9"/>
<accession>A0A0D0TLZ9</accession>